<dbReference type="Proteomes" id="UP000008980">
    <property type="component" value="Chromosome 15"/>
</dbReference>
<evidence type="ECO:0000313" key="3">
    <source>
        <dbReference type="Proteomes" id="UP000008980"/>
    </source>
</evidence>
<evidence type="ECO:0000256" key="1">
    <source>
        <dbReference type="SAM" id="Phobius"/>
    </source>
</evidence>
<organism evidence="2 3">
    <name type="scientific">Leishmania donovani</name>
    <dbReference type="NCBI Taxonomy" id="5661"/>
    <lineage>
        <taxon>Eukaryota</taxon>
        <taxon>Discoba</taxon>
        <taxon>Euglenozoa</taxon>
        <taxon>Kinetoplastea</taxon>
        <taxon>Metakinetoplastina</taxon>
        <taxon>Trypanosomatida</taxon>
        <taxon>Trypanosomatidae</taxon>
        <taxon>Leishmaniinae</taxon>
        <taxon>Leishmania</taxon>
    </lineage>
</organism>
<dbReference type="KEGG" id="ldo:LDBPK_151260"/>
<dbReference type="GeneID" id="13393033"/>
<name>E9BCG4_LEIDO</name>
<keyword evidence="1" id="KW-1133">Transmembrane helix</keyword>
<sequence length="100" mass="11637">MDTAPDHREPQEQGESRKWYEMTASEFYVYVVAFMCGVSMMMPVNAVFSAPAYIMTYYRYAMQDPEAVPLYTNFWNNVMTYYNLIGIVTSLIMEPLTLLS</sequence>
<dbReference type="EMBL" id="FR799602">
    <property type="protein sequence ID" value="CBZ32940.1"/>
    <property type="molecule type" value="Genomic_DNA"/>
</dbReference>
<reference evidence="2 3" key="1">
    <citation type="journal article" date="2011" name="Genome Res.">
        <title>Whole genome sequencing of multiple Leishmania donovani clinical isolates provides insights into population structure and mechanisms of drug resistance.</title>
        <authorList>
            <person name="Downing T."/>
            <person name="Imamura H."/>
            <person name="Decuypere S."/>
            <person name="Clark T.G."/>
            <person name="Coombs G.H."/>
            <person name="Cotton J.A."/>
            <person name="Hilley J.D."/>
            <person name="de Doncker S."/>
            <person name="Maes I."/>
            <person name="Mottram J.C."/>
            <person name="Quail M.A."/>
            <person name="Rijal S."/>
            <person name="Sanders M."/>
            <person name="Schonian G."/>
            <person name="Stark O."/>
            <person name="Sundar S."/>
            <person name="Vanaerschot M."/>
            <person name="Hertz-Fowler C."/>
            <person name="Dujardin J.C."/>
            <person name="Berriman M."/>
        </authorList>
    </citation>
    <scope>NUCLEOTIDE SEQUENCE [LARGE SCALE GENOMIC DNA]</scope>
    <source>
        <strain evidence="2 3">BPK282A1</strain>
    </source>
</reference>
<feature type="transmembrane region" description="Helical" evidence="1">
    <location>
        <begin position="27"/>
        <end position="54"/>
    </location>
</feature>
<dbReference type="AlphaFoldDB" id="E9BCG4"/>
<keyword evidence="1" id="KW-0472">Membrane</keyword>
<feature type="transmembrane region" description="Helical" evidence="1">
    <location>
        <begin position="74"/>
        <end position="93"/>
    </location>
</feature>
<accession>E9BCG4</accession>
<gene>
    <name evidence="2" type="ORF">LDBPK_151260</name>
</gene>
<keyword evidence="1" id="KW-0812">Transmembrane</keyword>
<feature type="non-terminal residue" evidence="2">
    <location>
        <position position="100"/>
    </location>
</feature>
<proteinExistence type="predicted"/>
<dbReference type="RefSeq" id="XP_003859648.1">
    <property type="nucleotide sequence ID" value="XM_003859600.1"/>
</dbReference>
<dbReference type="VEuPathDB" id="TriTrypDB:LdBPK_151260.1"/>
<reference evidence="3" key="2">
    <citation type="submission" date="2011-02" db="EMBL/GenBank/DDBJ databases">
        <title>Whole genome sequencing of Leishmania donovani clinical lines reveals dynamic variation related to drug resistance.</title>
        <authorList>
            <person name="Downing T."/>
            <person name="Imamura H."/>
            <person name="Sanders M."/>
            <person name="Decuypere S."/>
            <person name="Hertz-Fowler C."/>
            <person name="Clark T.G."/>
            <person name="Rijal S."/>
            <person name="Sundar S."/>
            <person name="Quail M.A."/>
            <person name="De Doncker S."/>
            <person name="Maes I."/>
            <person name="Vanaerschot M."/>
            <person name="Stark O."/>
            <person name="Schonian G."/>
            <person name="Dujardin J.C."/>
            <person name="Berriman M."/>
        </authorList>
    </citation>
    <scope>NUCLEOTIDE SEQUENCE [LARGE SCALE GENOMIC DNA]</scope>
    <source>
        <strain evidence="3">BPK282A1</strain>
    </source>
</reference>
<evidence type="ECO:0000313" key="2">
    <source>
        <dbReference type="EMBL" id="CBZ32940.1"/>
    </source>
</evidence>
<protein>
    <submittedName>
        <fullName evidence="2">Nucleoside transporter 1, putative</fullName>
    </submittedName>
</protein>